<sequence length="524" mass="56867">MSLKVKTVEEAISMIKNEDVVAVGGFVGSLHPEELTSELERNFLEKGSPNKLTLIYAAGQGDSKEKGLNHLGHEGLVRRVIGGHWGLVPKLQKLAVENKIEAYNLPQGVITHLFRDIAAGKVGTITHVGLKTFVDPRLEGGKLNEKTKENIVKVIAIEGQEKLLYKSMPINIALLKGTYADEKGNVSLEKEAVTLEVLSIAQAVKNSGGKVIVQVEKVVENGTLDPKLVKIPSIYVDAVVVGREENNFQTFSEKYNPSYSGQVKIPLSDIKSLPLDERKIISRRAVKELEKDSIVNLGIGIPEGVSIVANEEGIGDSLTLTVEAGPVGGIPAGGLSFGASTNVEAILDQGYQFDFYDGGGLDSAFLGLAQCDKYGNINVSKFGTVIPGCGGFINISQNSKNMIFCGTFTAGGLRVKVEDGKLIIEKEGKVKKFLKHVEQITFSGEYANEIGQSVLYITERAVFKLENRGLVLKEIAPGISLEKDVLEQMEFKPIIDEDLKLMDEKIFLDKLMGINKNNGVEEVS</sequence>
<name>A0A4Q0V992_CLOTA</name>
<dbReference type="SMART" id="SM00882">
    <property type="entry name" value="CoA_trans"/>
    <property type="match status" value="1"/>
</dbReference>
<dbReference type="GO" id="GO:0008410">
    <property type="term" value="F:CoA-transferase activity"/>
    <property type="evidence" value="ECO:0007669"/>
    <property type="project" value="InterPro"/>
</dbReference>
<feature type="active site" description="5-glutamyl coenzyme A thioester intermediate" evidence="4">
    <location>
        <position position="323"/>
    </location>
</feature>
<gene>
    <name evidence="6" type="ORF">DP130_12345</name>
    <name evidence="5" type="ORF">K234311028_05280</name>
</gene>
<dbReference type="Gene3D" id="3.40.1080.10">
    <property type="entry name" value="Glutaconate Coenzyme A-transferase"/>
    <property type="match status" value="2"/>
</dbReference>
<proteinExistence type="inferred from homology"/>
<accession>A0A4Q0V992</accession>
<dbReference type="EMBL" id="AP026818">
    <property type="protein sequence ID" value="BDR80282.1"/>
    <property type="molecule type" value="Genomic_DNA"/>
</dbReference>
<dbReference type="InterPro" id="IPR004165">
    <property type="entry name" value="CoA_trans_fam_I"/>
</dbReference>
<evidence type="ECO:0000313" key="7">
    <source>
        <dbReference type="Proteomes" id="UP000290921"/>
    </source>
</evidence>
<dbReference type="RefSeq" id="WP_129030888.1">
    <property type="nucleotide sequence ID" value="NZ_AP026806.1"/>
</dbReference>
<dbReference type="PANTHER" id="PTHR43293:SF1">
    <property type="entry name" value="ACETATE COA-TRANSFERASE YDIF"/>
    <property type="match status" value="1"/>
</dbReference>
<evidence type="ECO:0000313" key="6">
    <source>
        <dbReference type="EMBL" id="RXI45394.1"/>
    </source>
</evidence>
<dbReference type="Proteomes" id="UP000290921">
    <property type="component" value="Unassembled WGS sequence"/>
</dbReference>
<evidence type="ECO:0000256" key="4">
    <source>
        <dbReference type="PIRSR" id="PIRSR000858-1"/>
    </source>
</evidence>
<comment type="similarity">
    <text evidence="1 3">Belongs to the 3-oxoacid CoA-transferase family.</text>
</comment>
<dbReference type="InterPro" id="IPR037171">
    <property type="entry name" value="NagB/RpiA_transferase-like"/>
</dbReference>
<dbReference type="InterPro" id="IPR014388">
    <property type="entry name" value="3-oxoacid_CoA-transferase"/>
</dbReference>
<dbReference type="SUPFAM" id="SSF100950">
    <property type="entry name" value="NagB/RpiA/CoA transferase-like"/>
    <property type="match status" value="2"/>
</dbReference>
<dbReference type="PIRSF" id="PIRSF000858">
    <property type="entry name" value="SCOT-t"/>
    <property type="match status" value="1"/>
</dbReference>
<keyword evidence="2 3" id="KW-0808">Transferase</keyword>
<evidence type="ECO:0000256" key="3">
    <source>
        <dbReference type="PIRNR" id="PIRNR000858"/>
    </source>
</evidence>
<protein>
    <submittedName>
        <fullName evidence="6">Acyl CoA:acetate/3-ketoacid CoA transferase</fullName>
    </submittedName>
</protein>
<evidence type="ECO:0000313" key="8">
    <source>
        <dbReference type="Proteomes" id="UP001321763"/>
    </source>
</evidence>
<dbReference type="AlphaFoldDB" id="A0A4Q0V992"/>
<dbReference type="Proteomes" id="UP001321763">
    <property type="component" value="Chromosome"/>
</dbReference>
<dbReference type="Pfam" id="PF01144">
    <property type="entry name" value="CoA_trans"/>
    <property type="match status" value="1"/>
</dbReference>
<organism evidence="6 7">
    <name type="scientific">Clostridium tetani</name>
    <dbReference type="NCBI Taxonomy" id="1513"/>
    <lineage>
        <taxon>Bacteria</taxon>
        <taxon>Bacillati</taxon>
        <taxon>Bacillota</taxon>
        <taxon>Clostridia</taxon>
        <taxon>Eubacteriales</taxon>
        <taxon>Clostridiaceae</taxon>
        <taxon>Clostridium</taxon>
    </lineage>
</organism>
<dbReference type="PANTHER" id="PTHR43293">
    <property type="entry name" value="ACETATE COA-TRANSFERASE YDIF"/>
    <property type="match status" value="1"/>
</dbReference>
<evidence type="ECO:0000256" key="1">
    <source>
        <dbReference type="ARBA" id="ARBA00007154"/>
    </source>
</evidence>
<evidence type="ECO:0000256" key="2">
    <source>
        <dbReference type="ARBA" id="ARBA00022679"/>
    </source>
</evidence>
<reference evidence="5 8" key="2">
    <citation type="submission" date="2022-09" db="EMBL/GenBank/DDBJ databases">
        <title>complete genome sequences of Clostridium tetani str. KHSU-234311-028 isolated from soil.</title>
        <authorList>
            <person name="Sekizuka T."/>
            <person name="Shitada C."/>
            <person name="Takahashi M."/>
            <person name="Kuroda M."/>
        </authorList>
    </citation>
    <scope>NUCLEOTIDE SEQUENCE [LARGE SCALE GENOMIC DNA]</scope>
    <source>
        <strain evidence="5 8">KHSU-234311-028</strain>
    </source>
</reference>
<evidence type="ECO:0000313" key="5">
    <source>
        <dbReference type="EMBL" id="BDR80282.1"/>
    </source>
</evidence>
<dbReference type="GO" id="GO:0046952">
    <property type="term" value="P:ketone body catabolic process"/>
    <property type="evidence" value="ECO:0007669"/>
    <property type="project" value="InterPro"/>
</dbReference>
<reference evidence="6 7" key="1">
    <citation type="submission" date="2018-06" db="EMBL/GenBank/DDBJ databases">
        <title>Genome conservation of Clostridium tetani.</title>
        <authorList>
            <person name="Bruggemann H."/>
            <person name="Popoff M.R."/>
        </authorList>
    </citation>
    <scope>NUCLEOTIDE SEQUENCE [LARGE SCALE GENOMIC DNA]</scope>
    <source>
        <strain evidence="6 7">2017.061</strain>
    </source>
</reference>
<dbReference type="EMBL" id="QMAP01000013">
    <property type="protein sequence ID" value="RXI45394.1"/>
    <property type="molecule type" value="Genomic_DNA"/>
</dbReference>